<dbReference type="AlphaFoldDB" id="A0A1G2PFI3"/>
<evidence type="ECO:0000313" key="2">
    <source>
        <dbReference type="Proteomes" id="UP000178869"/>
    </source>
</evidence>
<accession>A0A1G2PFI3</accession>
<reference evidence="1 2" key="1">
    <citation type="journal article" date="2016" name="Nat. Commun.">
        <title>Thousands of microbial genomes shed light on interconnected biogeochemical processes in an aquifer system.</title>
        <authorList>
            <person name="Anantharaman K."/>
            <person name="Brown C.T."/>
            <person name="Hug L.A."/>
            <person name="Sharon I."/>
            <person name="Castelle C.J."/>
            <person name="Probst A.J."/>
            <person name="Thomas B.C."/>
            <person name="Singh A."/>
            <person name="Wilkins M.J."/>
            <person name="Karaoz U."/>
            <person name="Brodie E.L."/>
            <person name="Williams K.H."/>
            <person name="Hubbard S.S."/>
            <person name="Banfield J.F."/>
        </authorList>
    </citation>
    <scope>NUCLEOTIDE SEQUENCE [LARGE SCALE GENOMIC DNA]</scope>
</reference>
<comment type="caution">
    <text evidence="1">The sequence shown here is derived from an EMBL/GenBank/DDBJ whole genome shotgun (WGS) entry which is preliminary data.</text>
</comment>
<sequence length="139" mass="16316">MEKHIFEYEILNTLPDDNLRPELYSEDGNKIALVNKYDTATGILRLRAVLKHKKYWLLCYWGETEYVGITVAYFDFSNTDRSFSYQNAGALQAYSFEKSFEIMCWKMRLNNLPSWLQEKILYSLESLGLPTPLDNKPPN</sequence>
<name>A0A1G2PFI3_9BACT</name>
<dbReference type="EMBL" id="MHSR01000008">
    <property type="protein sequence ID" value="OHA47098.1"/>
    <property type="molecule type" value="Genomic_DNA"/>
</dbReference>
<protein>
    <submittedName>
        <fullName evidence="1">Uncharacterized protein</fullName>
    </submittedName>
</protein>
<organism evidence="1 2">
    <name type="scientific">Candidatus Terrybacteria bacterium RIFCSPHIGHO2_01_FULL_43_35</name>
    <dbReference type="NCBI Taxonomy" id="1802361"/>
    <lineage>
        <taxon>Bacteria</taxon>
        <taxon>Candidatus Terryibacteriota</taxon>
    </lineage>
</organism>
<gene>
    <name evidence="1" type="ORF">A2828_03980</name>
</gene>
<evidence type="ECO:0000313" key="1">
    <source>
        <dbReference type="EMBL" id="OHA47098.1"/>
    </source>
</evidence>
<dbReference type="Proteomes" id="UP000178869">
    <property type="component" value="Unassembled WGS sequence"/>
</dbReference>
<proteinExistence type="predicted"/>